<evidence type="ECO:0000313" key="1">
    <source>
        <dbReference type="EMBL" id="GGP08462.1"/>
    </source>
</evidence>
<gene>
    <name evidence="1" type="ORF">GCM10011346_08600</name>
</gene>
<keyword evidence="2" id="KW-1185">Reference proteome</keyword>
<proteinExistence type="predicted"/>
<dbReference type="RefSeq" id="WP_188733278.1">
    <property type="nucleotide sequence ID" value="NZ_BMLW01000002.1"/>
</dbReference>
<evidence type="ECO:0008006" key="3">
    <source>
        <dbReference type="Google" id="ProtNLM"/>
    </source>
</evidence>
<dbReference type="Proteomes" id="UP000641206">
    <property type="component" value="Unassembled WGS sequence"/>
</dbReference>
<name>A0ABQ2NRU5_9BACI</name>
<organism evidence="1 2">
    <name type="scientific">Oceanobacillus neutriphilus</name>
    <dbReference type="NCBI Taxonomy" id="531815"/>
    <lineage>
        <taxon>Bacteria</taxon>
        <taxon>Bacillati</taxon>
        <taxon>Bacillota</taxon>
        <taxon>Bacilli</taxon>
        <taxon>Bacillales</taxon>
        <taxon>Bacillaceae</taxon>
        <taxon>Oceanobacillus</taxon>
    </lineage>
</organism>
<sequence length="223" mass="24957">MDHSHHHHHNHSGESEVKAAVTYKDGKISIGLEDNTGKAPELALAHEKVMHFIMVSNDLQHYYHLHPEKEQEGLYTINHPLNDGTYKVFVDITPKEKAYQAAPNTVQVGTNETGKAALKPDDNWTKEVDGKTVALEDVKAEAGKAVPLDFNMHGETPEPHLGALGHVVIVDEAAEQYIHVHPDSDDTTTFHAHFPKPGMYKIWAEFQFGDKVHTYSFIIEVSK</sequence>
<accession>A0ABQ2NRU5</accession>
<protein>
    <recommendedName>
        <fullName evidence="3">Secreted protein</fullName>
    </recommendedName>
</protein>
<dbReference type="EMBL" id="BMLW01000002">
    <property type="protein sequence ID" value="GGP08462.1"/>
    <property type="molecule type" value="Genomic_DNA"/>
</dbReference>
<reference evidence="2" key="1">
    <citation type="journal article" date="2019" name="Int. J. Syst. Evol. Microbiol.">
        <title>The Global Catalogue of Microorganisms (GCM) 10K type strain sequencing project: providing services to taxonomists for standard genome sequencing and annotation.</title>
        <authorList>
            <consortium name="The Broad Institute Genomics Platform"/>
            <consortium name="The Broad Institute Genome Sequencing Center for Infectious Disease"/>
            <person name="Wu L."/>
            <person name="Ma J."/>
        </authorList>
    </citation>
    <scope>NUCLEOTIDE SEQUENCE [LARGE SCALE GENOMIC DNA]</scope>
    <source>
        <strain evidence="2">CGMCC 1.7693</strain>
    </source>
</reference>
<evidence type="ECO:0000313" key="2">
    <source>
        <dbReference type="Proteomes" id="UP000641206"/>
    </source>
</evidence>
<comment type="caution">
    <text evidence="1">The sequence shown here is derived from an EMBL/GenBank/DDBJ whole genome shotgun (WGS) entry which is preliminary data.</text>
</comment>